<dbReference type="OrthoDB" id="9773683at2"/>
<dbReference type="Gene3D" id="1.10.3720.10">
    <property type="entry name" value="MetI-like"/>
    <property type="match status" value="1"/>
</dbReference>
<dbReference type="PANTHER" id="PTHR43163:SF2">
    <property type="entry name" value="ABC TRANSPORTER PERMEASE PROTEIN"/>
    <property type="match status" value="1"/>
</dbReference>
<feature type="transmembrane region" description="Helical" evidence="7">
    <location>
        <begin position="254"/>
        <end position="275"/>
    </location>
</feature>
<evidence type="ECO:0000256" key="5">
    <source>
        <dbReference type="ARBA" id="ARBA00022989"/>
    </source>
</evidence>
<comment type="caution">
    <text evidence="9">The sequence shown here is derived from an EMBL/GenBank/DDBJ whole genome shotgun (WGS) entry which is preliminary data.</text>
</comment>
<dbReference type="EMBL" id="VLXZ01000002">
    <property type="protein sequence ID" value="TSB47718.1"/>
    <property type="molecule type" value="Genomic_DNA"/>
</dbReference>
<dbReference type="SUPFAM" id="SSF161098">
    <property type="entry name" value="MetI-like"/>
    <property type="match status" value="1"/>
</dbReference>
<keyword evidence="3" id="KW-1003">Cell membrane</keyword>
<evidence type="ECO:0000256" key="6">
    <source>
        <dbReference type="ARBA" id="ARBA00023136"/>
    </source>
</evidence>
<dbReference type="PROSITE" id="PS50928">
    <property type="entry name" value="ABC_TM1"/>
    <property type="match status" value="1"/>
</dbReference>
<name>A0A554A204_9BACI</name>
<evidence type="ECO:0000256" key="3">
    <source>
        <dbReference type="ARBA" id="ARBA00022475"/>
    </source>
</evidence>
<keyword evidence="2 7" id="KW-0813">Transport</keyword>
<feature type="domain" description="ABC transmembrane type-1" evidence="8">
    <location>
        <begin position="94"/>
        <end position="301"/>
    </location>
</feature>
<dbReference type="InterPro" id="IPR045621">
    <property type="entry name" value="BPD_transp_1_N"/>
</dbReference>
<evidence type="ECO:0000259" key="8">
    <source>
        <dbReference type="PROSITE" id="PS50928"/>
    </source>
</evidence>
<evidence type="ECO:0000313" key="10">
    <source>
        <dbReference type="Proteomes" id="UP000318521"/>
    </source>
</evidence>
<dbReference type="GO" id="GO:0055085">
    <property type="term" value="P:transmembrane transport"/>
    <property type="evidence" value="ECO:0007669"/>
    <property type="project" value="InterPro"/>
</dbReference>
<dbReference type="PANTHER" id="PTHR43163">
    <property type="entry name" value="DIPEPTIDE TRANSPORT SYSTEM PERMEASE PROTEIN DPPB-RELATED"/>
    <property type="match status" value="1"/>
</dbReference>
<keyword evidence="4 7" id="KW-0812">Transmembrane</keyword>
<feature type="transmembrane region" description="Helical" evidence="7">
    <location>
        <begin position="226"/>
        <end position="248"/>
    </location>
</feature>
<evidence type="ECO:0000256" key="1">
    <source>
        <dbReference type="ARBA" id="ARBA00004651"/>
    </source>
</evidence>
<dbReference type="InterPro" id="IPR035906">
    <property type="entry name" value="MetI-like_sf"/>
</dbReference>
<reference evidence="9 10" key="1">
    <citation type="submission" date="2019-07" db="EMBL/GenBank/DDBJ databases">
        <authorList>
            <person name="Park Y.J."/>
            <person name="Jeong S.E."/>
            <person name="Jung H.S."/>
        </authorList>
    </citation>
    <scope>NUCLEOTIDE SEQUENCE [LARGE SCALE GENOMIC DNA]</scope>
    <source>
        <strain evidence="10">P16(2019)</strain>
    </source>
</reference>
<comment type="subcellular location">
    <subcellularLocation>
        <location evidence="1 7">Cell membrane</location>
        <topology evidence="1 7">Multi-pass membrane protein</topology>
    </subcellularLocation>
</comment>
<accession>A0A554A204</accession>
<dbReference type="GO" id="GO:0005886">
    <property type="term" value="C:plasma membrane"/>
    <property type="evidence" value="ECO:0007669"/>
    <property type="project" value="UniProtKB-SubCell"/>
</dbReference>
<gene>
    <name evidence="9" type="ORF">FN960_04150</name>
</gene>
<dbReference type="Pfam" id="PF19300">
    <property type="entry name" value="BPD_transp_1_N"/>
    <property type="match status" value="1"/>
</dbReference>
<feature type="transmembrane region" description="Helical" evidence="7">
    <location>
        <begin position="282"/>
        <end position="305"/>
    </location>
</feature>
<dbReference type="InterPro" id="IPR000515">
    <property type="entry name" value="MetI-like"/>
</dbReference>
<sequence>MVRFLLNRFGQSLILLFIVTLITFFLINLAPGGPSGVMRMEASESERQAMIERYQLDQPVVIRYIDWITNAVTGDFGMSYSTSQPVLQRVMERLPYTLELSLFTIIIAVAVGVVLGVISSVRRGKISDHTINFISVIGLSVPAFWLALMLIQFFTIQLGWFPSSGVGARGAEFNLLDWLSHLALPVFILATTILPNIVRFTRSSMLEVVSQNYIRTVRAKGAKESIVIYIHALRNALIPVISMIGVLIPRLLSGAVITEAIFGWPGIGSLIIEAAKSRDYPLVMGVTVVITIVVILSNLIVDMVYSKVDPRVKNM</sequence>
<evidence type="ECO:0000256" key="7">
    <source>
        <dbReference type="RuleBase" id="RU363032"/>
    </source>
</evidence>
<feature type="transmembrane region" description="Helical" evidence="7">
    <location>
        <begin position="100"/>
        <end position="121"/>
    </location>
</feature>
<keyword evidence="5 7" id="KW-1133">Transmembrane helix</keyword>
<dbReference type="AlphaFoldDB" id="A0A554A204"/>
<keyword evidence="6 7" id="KW-0472">Membrane</keyword>
<evidence type="ECO:0000256" key="2">
    <source>
        <dbReference type="ARBA" id="ARBA00022448"/>
    </source>
</evidence>
<dbReference type="Proteomes" id="UP000318521">
    <property type="component" value="Unassembled WGS sequence"/>
</dbReference>
<organism evidence="9 10">
    <name type="scientific">Alkalicoccobacillus porphyridii</name>
    <dbReference type="NCBI Taxonomy" id="2597270"/>
    <lineage>
        <taxon>Bacteria</taxon>
        <taxon>Bacillati</taxon>
        <taxon>Bacillota</taxon>
        <taxon>Bacilli</taxon>
        <taxon>Bacillales</taxon>
        <taxon>Bacillaceae</taxon>
        <taxon>Alkalicoccobacillus</taxon>
    </lineage>
</organism>
<evidence type="ECO:0000256" key="4">
    <source>
        <dbReference type="ARBA" id="ARBA00022692"/>
    </source>
</evidence>
<dbReference type="RefSeq" id="WP_143847214.1">
    <property type="nucleotide sequence ID" value="NZ_VLXZ01000002.1"/>
</dbReference>
<dbReference type="Pfam" id="PF00528">
    <property type="entry name" value="BPD_transp_1"/>
    <property type="match status" value="1"/>
</dbReference>
<feature type="transmembrane region" description="Helical" evidence="7">
    <location>
        <begin position="178"/>
        <end position="198"/>
    </location>
</feature>
<proteinExistence type="inferred from homology"/>
<comment type="similarity">
    <text evidence="7">Belongs to the binding-protein-dependent transport system permease family.</text>
</comment>
<dbReference type="CDD" id="cd06261">
    <property type="entry name" value="TM_PBP2"/>
    <property type="match status" value="1"/>
</dbReference>
<evidence type="ECO:0000313" key="9">
    <source>
        <dbReference type="EMBL" id="TSB47718.1"/>
    </source>
</evidence>
<keyword evidence="10" id="KW-1185">Reference proteome</keyword>
<feature type="transmembrane region" description="Helical" evidence="7">
    <location>
        <begin position="133"/>
        <end position="158"/>
    </location>
</feature>
<feature type="transmembrane region" description="Helical" evidence="7">
    <location>
        <begin position="12"/>
        <end position="30"/>
    </location>
</feature>
<protein>
    <submittedName>
        <fullName evidence="9">ABC transporter permease</fullName>
    </submittedName>
</protein>